<dbReference type="Pfam" id="PF00657">
    <property type="entry name" value="Lipase_GDSL"/>
    <property type="match status" value="1"/>
</dbReference>
<dbReference type="GO" id="GO:0016788">
    <property type="term" value="F:hydrolase activity, acting on ester bonds"/>
    <property type="evidence" value="ECO:0007669"/>
    <property type="project" value="InterPro"/>
</dbReference>
<dbReference type="InterPro" id="IPR001087">
    <property type="entry name" value="GDSL"/>
</dbReference>
<feature type="chain" id="PRO_5023060216" evidence="2">
    <location>
        <begin position="27"/>
        <end position="462"/>
    </location>
</feature>
<accession>A0A5C5FX35</accession>
<dbReference type="Proteomes" id="UP000311382">
    <property type="component" value="Unassembled WGS sequence"/>
</dbReference>
<keyword evidence="4" id="KW-1185">Reference proteome</keyword>
<dbReference type="CDD" id="cd01846">
    <property type="entry name" value="fatty_acyltransferase_like"/>
    <property type="match status" value="1"/>
</dbReference>
<protein>
    <submittedName>
        <fullName evidence="3">Uncharacterized protein</fullName>
    </submittedName>
</protein>
<dbReference type="PANTHER" id="PTHR45648">
    <property type="entry name" value="GDSL LIPASE/ACYLHYDROLASE FAMILY PROTEIN (AFU_ORTHOLOGUE AFUA_4G14700)"/>
    <property type="match status" value="1"/>
</dbReference>
<dbReference type="OrthoDB" id="1600564at2759"/>
<evidence type="ECO:0000313" key="4">
    <source>
        <dbReference type="Proteomes" id="UP000311382"/>
    </source>
</evidence>
<dbReference type="AlphaFoldDB" id="A0A5C5FX35"/>
<sequence>MVRLARHPSSLARFAFAGALFCGALARGSPAAKPLSLNEVETLFLFGDSYTQNGPLGYNVSNQLSITSAGGPAWPDYLVKDPAAPPSLRESYFDFGRGGATISAERQLVGYPNVSLSSEVDLFETYFTDSKKAAKLPGRPKWRSNSTLFSIWFGINDIEITWRRGEEFPPLVEGIFDEFQSGVDRLYKLGARHFLLPLLPPYHRTPLFTHVFPSARDTIQRDFTLWNDRLRQFAAELVASKKDASVVVWDAWADFELMLDRPSEFAFLNSDSYCDAYAAYVWAINPPSSISNIPQCAVPVRLAPSPPCITLRRSAVLCRTLLLTLARTSPTQLSQYVWIDKSHPSTEVHRRVIAKSIARVRRMGPFSVETRSSDADESCNLQLLTNPPSSATPKTGLLRRSLHLPTHRRPPSLPVAAQPAHDRFARLVRRADAAAGGAEPGFWGKLRDAAVGSVVAGARVGQ</sequence>
<dbReference type="Gene3D" id="3.40.50.1110">
    <property type="entry name" value="SGNH hydrolase"/>
    <property type="match status" value="1"/>
</dbReference>
<evidence type="ECO:0000313" key="3">
    <source>
        <dbReference type="EMBL" id="TNY20311.1"/>
    </source>
</evidence>
<proteinExistence type="predicted"/>
<feature type="signal peptide" evidence="2">
    <location>
        <begin position="1"/>
        <end position="26"/>
    </location>
</feature>
<dbReference type="PANTHER" id="PTHR45648:SF22">
    <property type="entry name" value="GDSL LIPASE_ACYLHYDROLASE FAMILY PROTEIN (AFU_ORTHOLOGUE AFUA_4G14700)"/>
    <property type="match status" value="1"/>
</dbReference>
<evidence type="ECO:0000256" key="1">
    <source>
        <dbReference type="ARBA" id="ARBA00022801"/>
    </source>
</evidence>
<dbReference type="InterPro" id="IPR036514">
    <property type="entry name" value="SGNH_hydro_sf"/>
</dbReference>
<dbReference type="SUPFAM" id="SSF52266">
    <property type="entry name" value="SGNH hydrolase"/>
    <property type="match status" value="1"/>
</dbReference>
<name>A0A5C5FX35_9BASI</name>
<dbReference type="EMBL" id="SOZI01000070">
    <property type="protein sequence ID" value="TNY20311.1"/>
    <property type="molecule type" value="Genomic_DNA"/>
</dbReference>
<reference evidence="3 4" key="1">
    <citation type="submission" date="2019-03" db="EMBL/GenBank/DDBJ databases">
        <title>Rhodosporidium diobovatum UCD-FST 08-225 genome sequencing, assembly, and annotation.</title>
        <authorList>
            <person name="Fakankun I.U."/>
            <person name="Fristensky B."/>
            <person name="Levin D.B."/>
        </authorList>
    </citation>
    <scope>NUCLEOTIDE SEQUENCE [LARGE SCALE GENOMIC DNA]</scope>
    <source>
        <strain evidence="3 4">UCD-FST 08-225</strain>
    </source>
</reference>
<comment type="caution">
    <text evidence="3">The sequence shown here is derived from an EMBL/GenBank/DDBJ whole genome shotgun (WGS) entry which is preliminary data.</text>
</comment>
<evidence type="ECO:0000256" key="2">
    <source>
        <dbReference type="SAM" id="SignalP"/>
    </source>
</evidence>
<dbReference type="InterPro" id="IPR051058">
    <property type="entry name" value="GDSL_Est/Lipase"/>
</dbReference>
<keyword evidence="2" id="KW-0732">Signal</keyword>
<gene>
    <name evidence="3" type="ORF">DMC30DRAFT_261511</name>
</gene>
<dbReference type="STRING" id="5288.A0A5C5FX35"/>
<keyword evidence="1" id="KW-0378">Hydrolase</keyword>
<organism evidence="3 4">
    <name type="scientific">Rhodotorula diobovata</name>
    <dbReference type="NCBI Taxonomy" id="5288"/>
    <lineage>
        <taxon>Eukaryota</taxon>
        <taxon>Fungi</taxon>
        <taxon>Dikarya</taxon>
        <taxon>Basidiomycota</taxon>
        <taxon>Pucciniomycotina</taxon>
        <taxon>Microbotryomycetes</taxon>
        <taxon>Sporidiobolales</taxon>
        <taxon>Sporidiobolaceae</taxon>
        <taxon>Rhodotorula</taxon>
    </lineage>
</organism>